<proteinExistence type="inferred from homology"/>
<evidence type="ECO:0000256" key="5">
    <source>
        <dbReference type="ARBA" id="ARBA00051722"/>
    </source>
</evidence>
<dbReference type="Proteomes" id="UP001158297">
    <property type="component" value="Unassembled WGS sequence"/>
</dbReference>
<evidence type="ECO:0000259" key="7">
    <source>
        <dbReference type="SMART" id="SM00226"/>
    </source>
</evidence>
<dbReference type="RefSeq" id="WP_279860486.1">
    <property type="nucleotide sequence ID" value="NZ_JAODZU010000021.1"/>
</dbReference>
<evidence type="ECO:0000256" key="2">
    <source>
        <dbReference type="ARBA" id="ARBA00013064"/>
    </source>
</evidence>
<evidence type="ECO:0000256" key="1">
    <source>
        <dbReference type="ARBA" id="ARBA00011063"/>
    </source>
</evidence>
<comment type="caution">
    <text evidence="8">The sequence shown here is derived from an EMBL/GenBank/DDBJ whole genome shotgun (WGS) entry which is preliminary data.</text>
</comment>
<dbReference type="EC" id="3.1.3.48" evidence="2"/>
<dbReference type="GO" id="GO:0004725">
    <property type="term" value="F:protein tyrosine phosphatase activity"/>
    <property type="evidence" value="ECO:0007669"/>
    <property type="project" value="UniProtKB-EC"/>
</dbReference>
<dbReference type="Pfam" id="PF01451">
    <property type="entry name" value="LMWPc"/>
    <property type="match status" value="1"/>
</dbReference>
<dbReference type="InterPro" id="IPR023485">
    <property type="entry name" value="Ptyr_pPase"/>
</dbReference>
<keyword evidence="3" id="KW-0378">Hydrolase</keyword>
<dbReference type="CDD" id="cd16343">
    <property type="entry name" value="LMWPTP"/>
    <property type="match status" value="1"/>
</dbReference>
<evidence type="ECO:0000256" key="6">
    <source>
        <dbReference type="PIRSR" id="PIRSR617867-1"/>
    </source>
</evidence>
<dbReference type="EMBL" id="JAODZU010000021">
    <property type="protein sequence ID" value="MDH0364483.1"/>
    <property type="molecule type" value="Genomic_DNA"/>
</dbReference>
<dbReference type="InterPro" id="IPR036196">
    <property type="entry name" value="Ptyr_pPase_sf"/>
</dbReference>
<dbReference type="Gene3D" id="3.40.50.2300">
    <property type="match status" value="1"/>
</dbReference>
<evidence type="ECO:0000313" key="8">
    <source>
        <dbReference type="EMBL" id="MDH0364483.1"/>
    </source>
</evidence>
<sequence length="147" mass="16170">MQHILVVCIGNICRSPIAEALLRQKLPAKTIESAGLAALVGEPADPESVAVAADHGFDLSAHRAQQVTGWMCAHADLVLVMESSHQQALQRLYPTAYGKIRRLGELPQQRTFEIVDPYRKPRAAFKAAYAAISQGVDEWVRRIQLVS</sequence>
<accession>A0AA42HUC5</accession>
<protein>
    <recommendedName>
        <fullName evidence="2">protein-tyrosine-phosphatase</fullName>
        <ecNumber evidence="2">3.1.3.48</ecNumber>
    </recommendedName>
</protein>
<dbReference type="SMART" id="SM00226">
    <property type="entry name" value="LMWPc"/>
    <property type="match status" value="1"/>
</dbReference>
<gene>
    <name evidence="8" type="ORF">N7330_15695</name>
</gene>
<keyword evidence="4" id="KW-0904">Protein phosphatase</keyword>
<feature type="active site" evidence="6">
    <location>
        <position position="14"/>
    </location>
</feature>
<feature type="active site" description="Proton donor" evidence="6">
    <location>
        <position position="116"/>
    </location>
</feature>
<reference evidence="8" key="1">
    <citation type="submission" date="2022-09" db="EMBL/GenBank/DDBJ databases">
        <title>Intensive care unit water sources are persistently colonized with multi-drug resistant bacteria and are the site of extensive horizontal gene transfer of antibiotic resistance genes.</title>
        <authorList>
            <person name="Diorio-Toth L."/>
        </authorList>
    </citation>
    <scope>NUCLEOTIDE SEQUENCE</scope>
    <source>
        <strain evidence="8">GD04130</strain>
    </source>
</reference>
<evidence type="ECO:0000256" key="3">
    <source>
        <dbReference type="ARBA" id="ARBA00022801"/>
    </source>
</evidence>
<dbReference type="SUPFAM" id="SSF52788">
    <property type="entry name" value="Phosphotyrosine protein phosphatases I"/>
    <property type="match status" value="1"/>
</dbReference>
<comment type="similarity">
    <text evidence="1">Belongs to the low molecular weight phosphotyrosine protein phosphatase family.</text>
</comment>
<name>A0AA42HUC5_9BURK</name>
<dbReference type="PRINTS" id="PR00719">
    <property type="entry name" value="LMWPTPASE"/>
</dbReference>
<dbReference type="PANTHER" id="PTHR11717">
    <property type="entry name" value="LOW MOLECULAR WEIGHT PROTEIN TYROSINE PHOSPHATASE"/>
    <property type="match status" value="1"/>
</dbReference>
<dbReference type="AlphaFoldDB" id="A0AA42HUC5"/>
<feature type="domain" description="Phosphotyrosine protein phosphatase I" evidence="7">
    <location>
        <begin position="2"/>
        <end position="142"/>
    </location>
</feature>
<organism evidence="8 9">
    <name type="scientific">Comamonas aquatica</name>
    <dbReference type="NCBI Taxonomy" id="225991"/>
    <lineage>
        <taxon>Bacteria</taxon>
        <taxon>Pseudomonadati</taxon>
        <taxon>Pseudomonadota</taxon>
        <taxon>Betaproteobacteria</taxon>
        <taxon>Burkholderiales</taxon>
        <taxon>Comamonadaceae</taxon>
        <taxon>Comamonas</taxon>
    </lineage>
</organism>
<dbReference type="InterPro" id="IPR050438">
    <property type="entry name" value="LMW_PTPase"/>
</dbReference>
<dbReference type="InterPro" id="IPR017867">
    <property type="entry name" value="Tyr_phospatase_low_mol_wt"/>
</dbReference>
<comment type="catalytic activity">
    <reaction evidence="5">
        <text>O-phospho-L-tyrosyl-[protein] + H2O = L-tyrosyl-[protein] + phosphate</text>
        <dbReference type="Rhea" id="RHEA:10684"/>
        <dbReference type="Rhea" id="RHEA-COMP:10136"/>
        <dbReference type="Rhea" id="RHEA-COMP:20101"/>
        <dbReference type="ChEBI" id="CHEBI:15377"/>
        <dbReference type="ChEBI" id="CHEBI:43474"/>
        <dbReference type="ChEBI" id="CHEBI:46858"/>
        <dbReference type="ChEBI" id="CHEBI:61978"/>
        <dbReference type="EC" id="3.1.3.48"/>
    </reaction>
</comment>
<evidence type="ECO:0000313" key="9">
    <source>
        <dbReference type="Proteomes" id="UP001158297"/>
    </source>
</evidence>
<feature type="active site" description="Nucleophile" evidence="6">
    <location>
        <position position="8"/>
    </location>
</feature>
<dbReference type="PANTHER" id="PTHR11717:SF31">
    <property type="entry name" value="LOW MOLECULAR WEIGHT PROTEIN-TYROSINE-PHOSPHATASE ETP-RELATED"/>
    <property type="match status" value="1"/>
</dbReference>
<evidence type="ECO:0000256" key="4">
    <source>
        <dbReference type="ARBA" id="ARBA00022912"/>
    </source>
</evidence>